<protein>
    <recommendedName>
        <fullName evidence="3">DUF4283 domain-containing protein</fullName>
    </recommendedName>
</protein>
<dbReference type="AlphaFoldDB" id="A0A9I9D6L4"/>
<evidence type="ECO:0008006" key="3">
    <source>
        <dbReference type="Google" id="ProtNLM"/>
    </source>
</evidence>
<dbReference type="PANTHER" id="PTHR34427">
    <property type="entry name" value="DUF4283 DOMAIN PROTEIN"/>
    <property type="match status" value="1"/>
</dbReference>
<proteinExistence type="predicted"/>
<sequence length="501" mass="58388">MAGKNFQNPIGDPTHTRFFLDKRYPEFCIWVQKTYNRKGYTAEIFRVDDRGRKCCILVPEGTEKSGWKAFQIMLNIEKEMTNVKRNLQPHANKLIGNSSTWSSSDSDSLRRTYVDVLQQRSPTKSDSSWTTKQAGKKKVQNKQTEEKESPIDWNNSIVLTRRCLHDDWHKIAQKISKQMDVDLTYKPFHAEKALLVLKDEDQASLLCQNKDWCTVEKYYVKFEKWNQKAHAAPKLLSSYEGWMRFRGIPLHAWNFNTFKQISDACGGFLAVSKETREKIDIIETNIKIRLNYTGFVSAIINIIDEDGNRFLIQTVVHAEARWLIERNPCIHGTFSTQAADSFDEFDPSAEQYVFIRNVAVSPNRIDIEKCPLDSTRKGQRKINSPENSNWAEKLGRKYDYDGDGDSNSYQRKKSKERQKKILALEKEKGKMIATEEKRPLFSNTKKKVTFPSPKTKFGFLTQVNQSDRCKLTVLRMNQKYGLDLFYKGKKSPKWYIEQKEK</sequence>
<organism evidence="2">
    <name type="scientific">Cucumis melo</name>
    <name type="common">Muskmelon</name>
    <dbReference type="NCBI Taxonomy" id="3656"/>
    <lineage>
        <taxon>Eukaryota</taxon>
        <taxon>Viridiplantae</taxon>
        <taxon>Streptophyta</taxon>
        <taxon>Embryophyta</taxon>
        <taxon>Tracheophyta</taxon>
        <taxon>Spermatophyta</taxon>
        <taxon>Magnoliopsida</taxon>
        <taxon>eudicotyledons</taxon>
        <taxon>Gunneridae</taxon>
        <taxon>Pentapetalae</taxon>
        <taxon>rosids</taxon>
        <taxon>fabids</taxon>
        <taxon>Cucurbitales</taxon>
        <taxon>Cucurbitaceae</taxon>
        <taxon>Benincaseae</taxon>
        <taxon>Cucumis</taxon>
    </lineage>
</organism>
<dbReference type="PANTHER" id="PTHR34427:SF5">
    <property type="entry name" value="DUF4283 DOMAIN-CONTAINING PROTEIN"/>
    <property type="match status" value="1"/>
</dbReference>
<evidence type="ECO:0000256" key="1">
    <source>
        <dbReference type="SAM" id="MobiDB-lite"/>
    </source>
</evidence>
<feature type="region of interest" description="Disordered" evidence="1">
    <location>
        <begin position="119"/>
        <end position="148"/>
    </location>
</feature>
<dbReference type="Gramene" id="MELO3C014073.2.1">
    <property type="protein sequence ID" value="MELO3C014073.2.1"/>
    <property type="gene ID" value="MELO3C014073.2"/>
</dbReference>
<dbReference type="EnsemblPlants" id="MELO3C014073.2.1">
    <property type="protein sequence ID" value="MELO3C014073.2.1"/>
    <property type="gene ID" value="MELO3C014073.2"/>
</dbReference>
<accession>A0A9I9D6L4</accession>
<evidence type="ECO:0000313" key="2">
    <source>
        <dbReference type="EnsemblPlants" id="MELO3C014073.2.1"/>
    </source>
</evidence>
<name>A0A9I9D6L4_CUCME</name>
<reference evidence="2" key="1">
    <citation type="submission" date="2023-03" db="UniProtKB">
        <authorList>
            <consortium name="EnsemblPlants"/>
        </authorList>
    </citation>
    <scope>IDENTIFICATION</scope>
</reference>
<feature type="compositionally biased region" description="Polar residues" evidence="1">
    <location>
        <begin position="119"/>
        <end position="133"/>
    </location>
</feature>